<organism evidence="2 3">
    <name type="scientific">Holdemanella biformis</name>
    <dbReference type="NCBI Taxonomy" id="1735"/>
    <lineage>
        <taxon>Bacteria</taxon>
        <taxon>Bacillati</taxon>
        <taxon>Bacillota</taxon>
        <taxon>Erysipelotrichia</taxon>
        <taxon>Erysipelotrichales</taxon>
        <taxon>Erysipelotrichaceae</taxon>
        <taxon>Holdemanella</taxon>
    </lineage>
</organism>
<keyword evidence="1" id="KW-0812">Transmembrane</keyword>
<evidence type="ECO:0000313" key="3">
    <source>
        <dbReference type="Proteomes" id="UP000265489"/>
    </source>
</evidence>
<dbReference type="EMBL" id="QRYQ01000030">
    <property type="protein sequence ID" value="RGU89370.1"/>
    <property type="molecule type" value="Genomic_DNA"/>
</dbReference>
<feature type="transmembrane region" description="Helical" evidence="1">
    <location>
        <begin position="82"/>
        <end position="104"/>
    </location>
</feature>
<dbReference type="RefSeq" id="WP_118325838.1">
    <property type="nucleotide sequence ID" value="NZ_QRYH01000028.1"/>
</dbReference>
<sequence length="177" mass="20937">MKILRLIDQCIDSFEKRIFLFIFFLCLYWLWQNVWQLILFGKLFFVTNYESLFHIQSTLSMYQSSVFIRILYYVISNPTLNIFKLISCIKLIDILAIAGVILLIKKFRIVVIFNGIKYVWGLFWVVKALNSKSVYLVISCLKWLSLGLFISMLIVSIVLLYTLSKMIANYDDFVHEL</sequence>
<keyword evidence="1" id="KW-1133">Transmembrane helix</keyword>
<proteinExistence type="predicted"/>
<feature type="transmembrane region" description="Helical" evidence="1">
    <location>
        <begin position="20"/>
        <end position="41"/>
    </location>
</feature>
<keyword evidence="1" id="KW-0472">Membrane</keyword>
<dbReference type="Proteomes" id="UP000265489">
    <property type="component" value="Unassembled WGS sequence"/>
</dbReference>
<evidence type="ECO:0000313" key="2">
    <source>
        <dbReference type="EMBL" id="RGU89370.1"/>
    </source>
</evidence>
<reference evidence="2 3" key="1">
    <citation type="submission" date="2018-08" db="EMBL/GenBank/DDBJ databases">
        <title>A genome reference for cultivated species of the human gut microbiota.</title>
        <authorList>
            <person name="Zou Y."/>
            <person name="Xue W."/>
            <person name="Luo G."/>
        </authorList>
    </citation>
    <scope>NUCLEOTIDE SEQUENCE [LARGE SCALE GENOMIC DNA]</scope>
    <source>
        <strain evidence="2 3">AF15-20</strain>
    </source>
</reference>
<accession>A0A395W7B1</accession>
<gene>
    <name evidence="2" type="ORF">DWW32_11465</name>
</gene>
<name>A0A395W7B1_9FIRM</name>
<dbReference type="AlphaFoldDB" id="A0A395W7B1"/>
<evidence type="ECO:0000256" key="1">
    <source>
        <dbReference type="SAM" id="Phobius"/>
    </source>
</evidence>
<dbReference type="GeneID" id="66580500"/>
<protein>
    <submittedName>
        <fullName evidence="2">Uncharacterized protein</fullName>
    </submittedName>
</protein>
<feature type="transmembrane region" description="Helical" evidence="1">
    <location>
        <begin position="141"/>
        <end position="163"/>
    </location>
</feature>
<comment type="caution">
    <text evidence="2">The sequence shown here is derived from an EMBL/GenBank/DDBJ whole genome shotgun (WGS) entry which is preliminary data.</text>
</comment>
<feature type="transmembrane region" description="Helical" evidence="1">
    <location>
        <begin position="110"/>
        <end position="129"/>
    </location>
</feature>